<keyword evidence="3" id="KW-0813">Transport</keyword>
<dbReference type="PROSITE" id="PS01040">
    <property type="entry name" value="SBP_BACTERIAL_5"/>
    <property type="match status" value="1"/>
</dbReference>
<protein>
    <submittedName>
        <fullName evidence="7">Peptide ABC transporter substrate-binding protein</fullName>
    </submittedName>
</protein>
<evidence type="ECO:0000313" key="7">
    <source>
        <dbReference type="EMBL" id="ASW42614.1"/>
    </source>
</evidence>
<comment type="similarity">
    <text evidence="2">Belongs to the bacterial solute-binding protein 5 family.</text>
</comment>
<dbReference type="SUPFAM" id="SSF53850">
    <property type="entry name" value="Periplasmic binding protein-like II"/>
    <property type="match status" value="1"/>
</dbReference>
<organism evidence="7 8">
    <name type="scientific">Clostridium isatidis</name>
    <dbReference type="NCBI Taxonomy" id="182773"/>
    <lineage>
        <taxon>Bacteria</taxon>
        <taxon>Bacillati</taxon>
        <taxon>Bacillota</taxon>
        <taxon>Clostridia</taxon>
        <taxon>Eubacteriales</taxon>
        <taxon>Clostridiaceae</taxon>
        <taxon>Clostridium</taxon>
    </lineage>
</organism>
<sequence length="549" mass="61312">MKKNKLKRICALALTLALGMSVFAGCGSKEDATENKTLIYNLGEDPETIDPTLNTSVGGSTIISNAFEGLLRLDEHEKAIPGVAEEFEVSDDQLVYTFKLRKDAKWSDGEPVTAENFKYSWVRALDPATASEYSYQLFYIKNAEKFNAGEVTADELGIEVVDDHTLVVTLEAPTAYFPELMAFPTYFPLREDIVSADPEGWALEPSTYVTNGPFKLVEWTMKDQLVFEKNENYWNKDAIKLDKLVMKMVTDENTAYASLKSGEFDMIDTVPPAEIENGKSEGLVTIYPNLATYFLGINVGKQDTLDADVKKALSDKRVRQALALAIDRKAIVENVTKAGQVPAHSFVPKGILNENGEDFASKEYYDANVVNIEKAKQLLAEAGYPNGEGLPTLEFMYNTEGSHKDIAQVIQQDWAKIGVNVELTNQEWKVFLNTRQEGQYEIARHGWSADYVDPMTFLDMWVTGGGNNDSGFSNAKYDELISKAKTESDAAKRWEYMKQAEDILMDEMPIIPLYYYTKVKGAKPEVKGVRVSTLGQVYFDGAYIEASAE</sequence>
<dbReference type="InterPro" id="IPR039424">
    <property type="entry name" value="SBP_5"/>
</dbReference>
<dbReference type="RefSeq" id="WP_119864752.1">
    <property type="nucleotide sequence ID" value="NZ_CP016786.1"/>
</dbReference>
<dbReference type="Pfam" id="PF00496">
    <property type="entry name" value="SBP_bac_5"/>
    <property type="match status" value="1"/>
</dbReference>
<dbReference type="GO" id="GO:1904680">
    <property type="term" value="F:peptide transmembrane transporter activity"/>
    <property type="evidence" value="ECO:0007669"/>
    <property type="project" value="TreeGrafter"/>
</dbReference>
<keyword evidence="8" id="KW-1185">Reference proteome</keyword>
<dbReference type="InterPro" id="IPR000914">
    <property type="entry name" value="SBP_5_dom"/>
</dbReference>
<dbReference type="FunFam" id="3.10.105.10:FF:000001">
    <property type="entry name" value="Oligopeptide ABC transporter, oligopeptide-binding protein"/>
    <property type="match status" value="1"/>
</dbReference>
<evidence type="ECO:0000313" key="8">
    <source>
        <dbReference type="Proteomes" id="UP000264883"/>
    </source>
</evidence>
<dbReference type="PROSITE" id="PS51257">
    <property type="entry name" value="PROKAR_LIPOPROTEIN"/>
    <property type="match status" value="1"/>
</dbReference>
<dbReference type="AlphaFoldDB" id="A0A343JAQ6"/>
<dbReference type="GO" id="GO:0043190">
    <property type="term" value="C:ATP-binding cassette (ABC) transporter complex"/>
    <property type="evidence" value="ECO:0007669"/>
    <property type="project" value="InterPro"/>
</dbReference>
<dbReference type="PANTHER" id="PTHR30290:SF10">
    <property type="entry name" value="PERIPLASMIC OLIGOPEPTIDE-BINDING PROTEIN-RELATED"/>
    <property type="match status" value="1"/>
</dbReference>
<evidence type="ECO:0000259" key="6">
    <source>
        <dbReference type="Pfam" id="PF00496"/>
    </source>
</evidence>
<evidence type="ECO:0000256" key="2">
    <source>
        <dbReference type="ARBA" id="ARBA00005695"/>
    </source>
</evidence>
<dbReference type="GO" id="GO:0030288">
    <property type="term" value="C:outer membrane-bounded periplasmic space"/>
    <property type="evidence" value="ECO:0007669"/>
    <property type="project" value="UniProtKB-ARBA"/>
</dbReference>
<evidence type="ECO:0000256" key="4">
    <source>
        <dbReference type="ARBA" id="ARBA00022729"/>
    </source>
</evidence>
<dbReference type="EMBL" id="CP016786">
    <property type="protein sequence ID" value="ASW42614.1"/>
    <property type="molecule type" value="Genomic_DNA"/>
</dbReference>
<dbReference type="PIRSF" id="PIRSF002741">
    <property type="entry name" value="MppA"/>
    <property type="match status" value="1"/>
</dbReference>
<dbReference type="Gene3D" id="3.90.76.10">
    <property type="entry name" value="Dipeptide-binding Protein, Domain 1"/>
    <property type="match status" value="1"/>
</dbReference>
<accession>A0A343JAQ6</accession>
<dbReference type="Proteomes" id="UP000264883">
    <property type="component" value="Chromosome"/>
</dbReference>
<feature type="domain" description="Solute-binding protein family 5" evidence="6">
    <location>
        <begin position="79"/>
        <end position="468"/>
    </location>
</feature>
<feature type="signal peptide" evidence="5">
    <location>
        <begin position="1"/>
        <end position="24"/>
    </location>
</feature>
<dbReference type="PANTHER" id="PTHR30290">
    <property type="entry name" value="PERIPLASMIC BINDING COMPONENT OF ABC TRANSPORTER"/>
    <property type="match status" value="1"/>
</dbReference>
<comment type="subcellular location">
    <subcellularLocation>
        <location evidence="1">Cell membrane</location>
        <topology evidence="1">Lipid-anchor</topology>
    </subcellularLocation>
</comment>
<reference evidence="7 8" key="1">
    <citation type="submission" date="2016-08" db="EMBL/GenBank/DDBJ databases">
        <title>Complete Genome Sequence Of The Indigo Reducing Clostridium isatidis DSM15098.</title>
        <authorList>
            <person name="Little G.T."/>
            <person name="Minton N.P."/>
        </authorList>
    </citation>
    <scope>NUCLEOTIDE SEQUENCE [LARGE SCALE GENOMIC DNA]</scope>
    <source>
        <strain evidence="7 8">DSM 15098</strain>
    </source>
</reference>
<keyword evidence="4 5" id="KW-0732">Signal</keyword>
<name>A0A343JAQ6_9CLOT</name>
<dbReference type="OrthoDB" id="9801912at2"/>
<dbReference type="InterPro" id="IPR030678">
    <property type="entry name" value="Peptide/Ni-bd"/>
</dbReference>
<evidence type="ECO:0000256" key="3">
    <source>
        <dbReference type="ARBA" id="ARBA00022448"/>
    </source>
</evidence>
<gene>
    <name evidence="7" type="ORF">BEN51_03710</name>
</gene>
<dbReference type="KEGG" id="cia:BEN51_03710"/>
<evidence type="ECO:0000256" key="5">
    <source>
        <dbReference type="SAM" id="SignalP"/>
    </source>
</evidence>
<dbReference type="GO" id="GO:0015833">
    <property type="term" value="P:peptide transport"/>
    <property type="evidence" value="ECO:0007669"/>
    <property type="project" value="TreeGrafter"/>
</dbReference>
<dbReference type="CDD" id="cd08504">
    <property type="entry name" value="PBP2_OppA"/>
    <property type="match status" value="1"/>
</dbReference>
<evidence type="ECO:0000256" key="1">
    <source>
        <dbReference type="ARBA" id="ARBA00004193"/>
    </source>
</evidence>
<dbReference type="Gene3D" id="3.10.105.10">
    <property type="entry name" value="Dipeptide-binding Protein, Domain 3"/>
    <property type="match status" value="1"/>
</dbReference>
<dbReference type="Gene3D" id="3.40.190.10">
    <property type="entry name" value="Periplasmic binding protein-like II"/>
    <property type="match status" value="1"/>
</dbReference>
<proteinExistence type="inferred from homology"/>
<dbReference type="FunFam" id="3.90.76.10:FF:000001">
    <property type="entry name" value="Oligopeptide ABC transporter substrate-binding protein"/>
    <property type="match status" value="1"/>
</dbReference>
<feature type="chain" id="PRO_5038880887" evidence="5">
    <location>
        <begin position="25"/>
        <end position="549"/>
    </location>
</feature>
<dbReference type="InterPro" id="IPR023765">
    <property type="entry name" value="SBP_5_CS"/>
</dbReference>